<keyword evidence="3" id="KW-0378">Hydrolase</keyword>
<sequence length="294" mass="33634">MLTEFLRVEKGKNTHPRYILSLFITIIVFGLIITGAVYFGILNGINNFDDSLVNEADLLITDPLLSLYVDLFITIFIILGCWFSVRFVLKRGFKSLITPYERINWRRIIFGFSVFFILLFIIQVITMIFQFGSYSFNIVDWKSYLLLIIAAIILIPIQTTSEELFFRGLLLQWLAKFTKNPIILAIIVGAIFGSLHFFNPEMSYGWIIALDYLFSGFILTYITAKTNSLELAIGAHAANNIFVCLFITTENNVMGGIPSMFLVETVNPYLVVTIDILLYAIFCFIILRKVDSKK</sequence>
<keyword evidence="1" id="KW-1133">Transmembrane helix</keyword>
<feature type="transmembrane region" description="Helical" evidence="1">
    <location>
        <begin position="269"/>
        <end position="287"/>
    </location>
</feature>
<feature type="transmembrane region" description="Helical" evidence="1">
    <location>
        <begin position="65"/>
        <end position="89"/>
    </location>
</feature>
<keyword evidence="3" id="KW-0645">Protease</keyword>
<evidence type="ECO:0000259" key="2">
    <source>
        <dbReference type="Pfam" id="PF02517"/>
    </source>
</evidence>
<dbReference type="Pfam" id="PF02517">
    <property type="entry name" value="Rce1-like"/>
    <property type="match status" value="1"/>
</dbReference>
<gene>
    <name evidence="3" type="ORF">D8M04_03330</name>
</gene>
<dbReference type="OrthoDB" id="2806188at2"/>
<reference evidence="3 4" key="1">
    <citation type="submission" date="2018-10" db="EMBL/GenBank/DDBJ databases">
        <title>Oceanobacillus sp. YLB-02 draft genome.</title>
        <authorList>
            <person name="Yu L."/>
        </authorList>
    </citation>
    <scope>NUCLEOTIDE SEQUENCE [LARGE SCALE GENOMIC DNA]</scope>
    <source>
        <strain evidence="3 4">YLB-02</strain>
    </source>
</reference>
<proteinExistence type="predicted"/>
<keyword evidence="1" id="KW-0472">Membrane</keyword>
<dbReference type="AlphaFoldDB" id="A0A498DE10"/>
<evidence type="ECO:0000256" key="1">
    <source>
        <dbReference type="SAM" id="Phobius"/>
    </source>
</evidence>
<dbReference type="GO" id="GO:0008237">
    <property type="term" value="F:metallopeptidase activity"/>
    <property type="evidence" value="ECO:0007669"/>
    <property type="project" value="UniProtKB-KW"/>
</dbReference>
<dbReference type="Proteomes" id="UP000270219">
    <property type="component" value="Unassembled WGS sequence"/>
</dbReference>
<dbReference type="GO" id="GO:0080120">
    <property type="term" value="P:CAAX-box protein maturation"/>
    <property type="evidence" value="ECO:0007669"/>
    <property type="project" value="UniProtKB-ARBA"/>
</dbReference>
<evidence type="ECO:0000313" key="4">
    <source>
        <dbReference type="Proteomes" id="UP000270219"/>
    </source>
</evidence>
<feature type="transmembrane region" description="Helical" evidence="1">
    <location>
        <begin position="109"/>
        <end position="129"/>
    </location>
</feature>
<dbReference type="GO" id="GO:0006508">
    <property type="term" value="P:proteolysis"/>
    <property type="evidence" value="ECO:0007669"/>
    <property type="project" value="UniProtKB-KW"/>
</dbReference>
<comment type="caution">
    <text evidence="3">The sequence shown here is derived from an EMBL/GenBank/DDBJ whole genome shotgun (WGS) entry which is preliminary data.</text>
</comment>
<keyword evidence="1" id="KW-0812">Transmembrane</keyword>
<keyword evidence="3" id="KW-0482">Metalloprotease</keyword>
<dbReference type="EMBL" id="RCHR01000001">
    <property type="protein sequence ID" value="RLL48316.1"/>
    <property type="molecule type" value="Genomic_DNA"/>
</dbReference>
<feature type="transmembrane region" description="Helical" evidence="1">
    <location>
        <begin position="181"/>
        <end position="198"/>
    </location>
</feature>
<feature type="transmembrane region" description="Helical" evidence="1">
    <location>
        <begin position="204"/>
        <end position="224"/>
    </location>
</feature>
<dbReference type="InterPro" id="IPR003675">
    <property type="entry name" value="Rce1/LyrA-like_dom"/>
</dbReference>
<evidence type="ECO:0000313" key="3">
    <source>
        <dbReference type="EMBL" id="RLL48316.1"/>
    </source>
</evidence>
<feature type="transmembrane region" description="Helical" evidence="1">
    <location>
        <begin position="231"/>
        <end position="249"/>
    </location>
</feature>
<feature type="domain" description="CAAX prenyl protease 2/Lysostaphin resistance protein A-like" evidence="2">
    <location>
        <begin position="145"/>
        <end position="242"/>
    </location>
</feature>
<feature type="transmembrane region" description="Helical" evidence="1">
    <location>
        <begin position="20"/>
        <end position="45"/>
    </location>
</feature>
<dbReference type="RefSeq" id="WP_121521394.1">
    <property type="nucleotide sequence ID" value="NZ_RCHR01000001.1"/>
</dbReference>
<protein>
    <submittedName>
        <fullName evidence="3">CPBP family intramembrane metalloprotease</fullName>
    </submittedName>
</protein>
<organism evidence="3 4">
    <name type="scientific">Oceanobacillus piezotolerans</name>
    <dbReference type="NCBI Taxonomy" id="2448030"/>
    <lineage>
        <taxon>Bacteria</taxon>
        <taxon>Bacillati</taxon>
        <taxon>Bacillota</taxon>
        <taxon>Bacilli</taxon>
        <taxon>Bacillales</taxon>
        <taxon>Bacillaceae</taxon>
        <taxon>Oceanobacillus</taxon>
    </lineage>
</organism>
<keyword evidence="4" id="KW-1185">Reference proteome</keyword>
<accession>A0A498DE10</accession>
<feature type="transmembrane region" description="Helical" evidence="1">
    <location>
        <begin position="141"/>
        <end position="160"/>
    </location>
</feature>
<name>A0A498DE10_9BACI</name>
<dbReference type="GO" id="GO:0004175">
    <property type="term" value="F:endopeptidase activity"/>
    <property type="evidence" value="ECO:0007669"/>
    <property type="project" value="UniProtKB-ARBA"/>
</dbReference>